<sequence length="152" mass="16579">MMPDALDVSPERTPLSIITPAHSKMTSPVNKAMIESYALMVMVMGTFFVYFCGMVWAFCNPKLSGAEEECVAGNRAAPRGDERSEGEFRCVCAHVAPAPRSTGFTQSTYVNFWDDTDSLLSDCNALGRGDHGMSNHIGYGPSCTAHTERLMI</sequence>
<accession>A0A6A4T490</accession>
<evidence type="ECO:0000256" key="1">
    <source>
        <dbReference type="SAM" id="Phobius"/>
    </source>
</evidence>
<keyword evidence="1" id="KW-1133">Transmembrane helix</keyword>
<evidence type="ECO:0000313" key="3">
    <source>
        <dbReference type="Proteomes" id="UP000438429"/>
    </source>
</evidence>
<comment type="caution">
    <text evidence="2">The sequence shown here is derived from an EMBL/GenBank/DDBJ whole genome shotgun (WGS) entry which is preliminary data.</text>
</comment>
<feature type="transmembrane region" description="Helical" evidence="1">
    <location>
        <begin position="37"/>
        <end position="59"/>
    </location>
</feature>
<keyword evidence="1" id="KW-0812">Transmembrane</keyword>
<organism evidence="2 3">
    <name type="scientific">Scophthalmus maximus</name>
    <name type="common">Turbot</name>
    <name type="synonym">Psetta maxima</name>
    <dbReference type="NCBI Taxonomy" id="52904"/>
    <lineage>
        <taxon>Eukaryota</taxon>
        <taxon>Metazoa</taxon>
        <taxon>Chordata</taxon>
        <taxon>Craniata</taxon>
        <taxon>Vertebrata</taxon>
        <taxon>Euteleostomi</taxon>
        <taxon>Actinopterygii</taxon>
        <taxon>Neopterygii</taxon>
        <taxon>Teleostei</taxon>
        <taxon>Neoteleostei</taxon>
        <taxon>Acanthomorphata</taxon>
        <taxon>Carangaria</taxon>
        <taxon>Pleuronectiformes</taxon>
        <taxon>Pleuronectoidei</taxon>
        <taxon>Scophthalmidae</taxon>
        <taxon>Scophthalmus</taxon>
    </lineage>
</organism>
<evidence type="ECO:0000313" key="2">
    <source>
        <dbReference type="EMBL" id="KAF0042326.1"/>
    </source>
</evidence>
<protein>
    <submittedName>
        <fullName evidence="2">Uncharacterized protein</fullName>
    </submittedName>
</protein>
<name>A0A6A4T490_SCOMX</name>
<dbReference type="AlphaFoldDB" id="A0A6A4T490"/>
<reference evidence="2 3" key="1">
    <citation type="submission" date="2019-06" db="EMBL/GenBank/DDBJ databases">
        <title>Draft genomes of female and male turbot (Scophthalmus maximus).</title>
        <authorList>
            <person name="Xu H."/>
            <person name="Xu X.-W."/>
            <person name="Shao C."/>
            <person name="Chen S."/>
        </authorList>
    </citation>
    <scope>NUCLEOTIDE SEQUENCE [LARGE SCALE GENOMIC DNA]</scope>
    <source>
        <strain evidence="2">Ysfricsl-2016a</strain>
        <tissue evidence="2">Blood</tissue>
    </source>
</reference>
<dbReference type="EMBL" id="VEVO01000005">
    <property type="protein sequence ID" value="KAF0042326.1"/>
    <property type="molecule type" value="Genomic_DNA"/>
</dbReference>
<dbReference type="Proteomes" id="UP000438429">
    <property type="component" value="Unassembled WGS sequence"/>
</dbReference>
<keyword evidence="1" id="KW-0472">Membrane</keyword>
<proteinExistence type="predicted"/>
<gene>
    <name evidence="2" type="ORF">F2P81_005858</name>
</gene>